<dbReference type="SMART" id="SM00450">
    <property type="entry name" value="RHOD"/>
    <property type="match status" value="1"/>
</dbReference>
<name>A0A3E0VJI5_9MICO</name>
<keyword evidence="2" id="KW-0808">Transferase</keyword>
<dbReference type="CDD" id="cd00158">
    <property type="entry name" value="RHOD"/>
    <property type="match status" value="1"/>
</dbReference>
<dbReference type="InterPro" id="IPR001763">
    <property type="entry name" value="Rhodanese-like_dom"/>
</dbReference>
<dbReference type="RefSeq" id="WP_116415195.1">
    <property type="nucleotide sequence ID" value="NZ_NBWZ01000001.1"/>
</dbReference>
<evidence type="ECO:0000313" key="2">
    <source>
        <dbReference type="EMBL" id="RFA09795.1"/>
    </source>
</evidence>
<dbReference type="PROSITE" id="PS00380">
    <property type="entry name" value="RHODANESE_1"/>
    <property type="match status" value="1"/>
</dbReference>
<proteinExistence type="predicted"/>
<comment type="caution">
    <text evidence="2">The sequence shown here is derived from an EMBL/GenBank/DDBJ whole genome shotgun (WGS) entry which is preliminary data.</text>
</comment>
<dbReference type="OrthoDB" id="9800872at2"/>
<dbReference type="InterPro" id="IPR052367">
    <property type="entry name" value="Thiosulfate_ST/Rhodanese-like"/>
</dbReference>
<evidence type="ECO:0000313" key="3">
    <source>
        <dbReference type="Proteomes" id="UP000256486"/>
    </source>
</evidence>
<evidence type="ECO:0000259" key="1">
    <source>
        <dbReference type="PROSITE" id="PS50206"/>
    </source>
</evidence>
<dbReference type="AlphaFoldDB" id="A0A3E0VJI5"/>
<dbReference type="Pfam" id="PF00581">
    <property type="entry name" value="Rhodanese"/>
    <property type="match status" value="1"/>
</dbReference>
<dbReference type="InterPro" id="IPR001307">
    <property type="entry name" value="Thiosulphate_STrfase_CS"/>
</dbReference>
<sequence length="96" mass="9778">MNEISVSELAAVSAPSIIDVREPDEFAGGHVPGAVNIPLGQLQGSDLPEGPVYVICELGGRSARATQYLAGQGVDATNIAGGTTAWREAGLATTQD</sequence>
<keyword evidence="3" id="KW-1185">Reference proteome</keyword>
<dbReference type="PANTHER" id="PTHR45431:SF3">
    <property type="entry name" value="RHODANESE-LIKE DOMAIN-CONTAINING PROTEIN 15, CHLOROPLASTIC"/>
    <property type="match status" value="1"/>
</dbReference>
<organism evidence="2 3">
    <name type="scientific">Subtercola boreus</name>
    <dbReference type="NCBI Taxonomy" id="120213"/>
    <lineage>
        <taxon>Bacteria</taxon>
        <taxon>Bacillati</taxon>
        <taxon>Actinomycetota</taxon>
        <taxon>Actinomycetes</taxon>
        <taxon>Micrococcales</taxon>
        <taxon>Microbacteriaceae</taxon>
        <taxon>Subtercola</taxon>
    </lineage>
</organism>
<accession>A0A3E0VJI5</accession>
<protein>
    <submittedName>
        <fullName evidence="2">Sulfurtransferase</fullName>
    </submittedName>
</protein>
<feature type="domain" description="Rhodanese" evidence="1">
    <location>
        <begin position="11"/>
        <end position="95"/>
    </location>
</feature>
<dbReference type="Gene3D" id="3.40.250.10">
    <property type="entry name" value="Rhodanese-like domain"/>
    <property type="match status" value="1"/>
</dbReference>
<dbReference type="GO" id="GO:0004792">
    <property type="term" value="F:thiosulfate-cyanide sulfurtransferase activity"/>
    <property type="evidence" value="ECO:0007669"/>
    <property type="project" value="InterPro"/>
</dbReference>
<dbReference type="Proteomes" id="UP000256486">
    <property type="component" value="Unassembled WGS sequence"/>
</dbReference>
<gene>
    <name evidence="2" type="ORF">B7R54_11705</name>
</gene>
<dbReference type="PANTHER" id="PTHR45431">
    <property type="entry name" value="RHODANESE-LIKE DOMAIN-CONTAINING PROTEIN 15, CHLOROPLASTIC"/>
    <property type="match status" value="1"/>
</dbReference>
<reference evidence="2 3" key="1">
    <citation type="submission" date="2017-04" db="EMBL/GenBank/DDBJ databases">
        <title>Comparative genome analysis of Subtercola boreus.</title>
        <authorList>
            <person name="Cho Y.-J."/>
            <person name="Cho A."/>
            <person name="Kim O.-S."/>
            <person name="Lee J.-I."/>
        </authorList>
    </citation>
    <scope>NUCLEOTIDE SEQUENCE [LARGE SCALE GENOMIC DNA]</scope>
    <source>
        <strain evidence="2 3">K300</strain>
    </source>
</reference>
<dbReference type="SUPFAM" id="SSF52821">
    <property type="entry name" value="Rhodanese/Cell cycle control phosphatase"/>
    <property type="match status" value="1"/>
</dbReference>
<dbReference type="PROSITE" id="PS50206">
    <property type="entry name" value="RHODANESE_3"/>
    <property type="match status" value="1"/>
</dbReference>
<dbReference type="InterPro" id="IPR036873">
    <property type="entry name" value="Rhodanese-like_dom_sf"/>
</dbReference>
<dbReference type="EMBL" id="NBWZ01000001">
    <property type="protein sequence ID" value="RFA09795.1"/>
    <property type="molecule type" value="Genomic_DNA"/>
</dbReference>